<evidence type="ECO:0000256" key="2">
    <source>
        <dbReference type="ARBA" id="ARBA00022617"/>
    </source>
</evidence>
<evidence type="ECO:0000256" key="1">
    <source>
        <dbReference type="ARBA" id="ARBA00010617"/>
    </source>
</evidence>
<organism evidence="10 11">
    <name type="scientific">Gigaspora margarita</name>
    <dbReference type="NCBI Taxonomy" id="4874"/>
    <lineage>
        <taxon>Eukaryota</taxon>
        <taxon>Fungi</taxon>
        <taxon>Fungi incertae sedis</taxon>
        <taxon>Mucoromycota</taxon>
        <taxon>Glomeromycotina</taxon>
        <taxon>Glomeromycetes</taxon>
        <taxon>Diversisporales</taxon>
        <taxon>Gigasporaceae</taxon>
        <taxon>Gigaspora</taxon>
    </lineage>
</organism>
<dbReference type="Gene3D" id="1.10.630.10">
    <property type="entry name" value="Cytochrome P450"/>
    <property type="match status" value="1"/>
</dbReference>
<accession>A0A8H3X8L1</accession>
<keyword evidence="6 8" id="KW-0503">Monooxygenase</keyword>
<comment type="caution">
    <text evidence="10">The sequence shown here is derived from an EMBL/GenBank/DDBJ whole genome shotgun (WGS) entry which is preliminary data.</text>
</comment>
<proteinExistence type="inferred from homology"/>
<keyword evidence="4 8" id="KW-0560">Oxidoreductase</keyword>
<keyword evidence="11" id="KW-1185">Reference proteome</keyword>
<protein>
    <submittedName>
        <fullName evidence="10">Cytochrome P450</fullName>
    </submittedName>
</protein>
<keyword evidence="9" id="KW-0472">Membrane</keyword>
<keyword evidence="2 7" id="KW-0349">Heme</keyword>
<keyword evidence="9" id="KW-0812">Transmembrane</keyword>
<keyword evidence="9" id="KW-1133">Transmembrane helix</keyword>
<dbReference type="PANTHER" id="PTHR24291">
    <property type="entry name" value="CYTOCHROME P450 FAMILY 4"/>
    <property type="match status" value="1"/>
</dbReference>
<keyword evidence="5 7" id="KW-0408">Iron</keyword>
<keyword evidence="3 7" id="KW-0479">Metal-binding</keyword>
<dbReference type="Pfam" id="PF00067">
    <property type="entry name" value="p450"/>
    <property type="match status" value="1"/>
</dbReference>
<evidence type="ECO:0000313" key="11">
    <source>
        <dbReference type="Proteomes" id="UP000439903"/>
    </source>
</evidence>
<comment type="similarity">
    <text evidence="1 8">Belongs to the cytochrome P450 family.</text>
</comment>
<evidence type="ECO:0000256" key="4">
    <source>
        <dbReference type="ARBA" id="ARBA00023002"/>
    </source>
</evidence>
<evidence type="ECO:0000313" key="10">
    <source>
        <dbReference type="EMBL" id="KAF0429783.1"/>
    </source>
</evidence>
<evidence type="ECO:0000256" key="5">
    <source>
        <dbReference type="ARBA" id="ARBA00023004"/>
    </source>
</evidence>
<gene>
    <name evidence="10" type="ORF">F8M41_005633</name>
</gene>
<dbReference type="GO" id="GO:0020037">
    <property type="term" value="F:heme binding"/>
    <property type="evidence" value="ECO:0007669"/>
    <property type="project" value="InterPro"/>
</dbReference>
<dbReference type="Proteomes" id="UP000439903">
    <property type="component" value="Unassembled WGS sequence"/>
</dbReference>
<evidence type="ECO:0000256" key="9">
    <source>
        <dbReference type="SAM" id="Phobius"/>
    </source>
</evidence>
<dbReference type="SUPFAM" id="SSF48264">
    <property type="entry name" value="Cytochrome P450"/>
    <property type="match status" value="1"/>
</dbReference>
<dbReference type="InterPro" id="IPR017972">
    <property type="entry name" value="Cyt_P450_CS"/>
</dbReference>
<dbReference type="PROSITE" id="PS00086">
    <property type="entry name" value="CYTOCHROME_P450"/>
    <property type="match status" value="1"/>
</dbReference>
<dbReference type="GO" id="GO:0016705">
    <property type="term" value="F:oxidoreductase activity, acting on paired donors, with incorporation or reduction of molecular oxygen"/>
    <property type="evidence" value="ECO:0007669"/>
    <property type="project" value="InterPro"/>
</dbReference>
<dbReference type="GO" id="GO:0004497">
    <property type="term" value="F:monooxygenase activity"/>
    <property type="evidence" value="ECO:0007669"/>
    <property type="project" value="UniProtKB-KW"/>
</dbReference>
<dbReference type="PRINTS" id="PR00463">
    <property type="entry name" value="EP450I"/>
</dbReference>
<dbReference type="AlphaFoldDB" id="A0A8H3X8L1"/>
<evidence type="ECO:0000256" key="7">
    <source>
        <dbReference type="PIRSR" id="PIRSR602401-1"/>
    </source>
</evidence>
<dbReference type="InterPro" id="IPR050196">
    <property type="entry name" value="Cytochrome_P450_Monoox"/>
</dbReference>
<dbReference type="PANTHER" id="PTHR24291:SF50">
    <property type="entry name" value="BIFUNCTIONAL ALBAFLAVENONE MONOOXYGENASE_TERPENE SYNTHASE"/>
    <property type="match status" value="1"/>
</dbReference>
<feature type="binding site" description="axial binding residue" evidence="7">
    <location>
        <position position="442"/>
    </location>
    <ligand>
        <name>heme</name>
        <dbReference type="ChEBI" id="CHEBI:30413"/>
    </ligand>
    <ligandPart>
        <name>Fe</name>
        <dbReference type="ChEBI" id="CHEBI:18248"/>
    </ligandPart>
</feature>
<evidence type="ECO:0000256" key="6">
    <source>
        <dbReference type="ARBA" id="ARBA00023033"/>
    </source>
</evidence>
<dbReference type="GO" id="GO:0005506">
    <property type="term" value="F:iron ion binding"/>
    <property type="evidence" value="ECO:0007669"/>
    <property type="project" value="InterPro"/>
</dbReference>
<dbReference type="InterPro" id="IPR036396">
    <property type="entry name" value="Cyt_P450_sf"/>
</dbReference>
<dbReference type="InterPro" id="IPR002401">
    <property type="entry name" value="Cyt_P450_E_grp-I"/>
</dbReference>
<reference evidence="10 11" key="1">
    <citation type="journal article" date="2019" name="Environ. Microbiol.">
        <title>At the nexus of three kingdoms: the genome of the mycorrhizal fungus Gigaspora margarita provides insights into plant, endobacterial and fungal interactions.</title>
        <authorList>
            <person name="Venice F."/>
            <person name="Ghignone S."/>
            <person name="Salvioli di Fossalunga A."/>
            <person name="Amselem J."/>
            <person name="Novero M."/>
            <person name="Xianan X."/>
            <person name="Sedzielewska Toro K."/>
            <person name="Morin E."/>
            <person name="Lipzen A."/>
            <person name="Grigoriev I.V."/>
            <person name="Henrissat B."/>
            <person name="Martin F.M."/>
            <person name="Bonfante P."/>
        </authorList>
    </citation>
    <scope>NUCLEOTIDE SEQUENCE [LARGE SCALE GENOMIC DNA]</scope>
    <source>
        <strain evidence="10 11">BEG34</strain>
    </source>
</reference>
<dbReference type="InterPro" id="IPR001128">
    <property type="entry name" value="Cyt_P450"/>
</dbReference>
<name>A0A8H3X8L1_GIGMA</name>
<feature type="transmembrane region" description="Helical" evidence="9">
    <location>
        <begin position="21"/>
        <end position="40"/>
    </location>
</feature>
<dbReference type="PRINTS" id="PR00385">
    <property type="entry name" value="P450"/>
</dbReference>
<comment type="cofactor">
    <cofactor evidence="7">
        <name>heme</name>
        <dbReference type="ChEBI" id="CHEBI:30413"/>
    </cofactor>
</comment>
<sequence>MLHQDSFSNLNIKMLNYILDYIPYIILVLCLIYPFRIIIYNKFQAFFTNKNDIDIASAGGFIPFLRMLHAKQGNMVTSNLPYENTISVVNSEIIKATLHIGDRPIEIFKFAEALLGEDNFQVYNAERALKLRKVLGPALGQEVFATKYDKMRNVGIHLIQRWEENLNSQNSVIIKMQEQCLEFALRVISKVLLSDEIPQDFDFKKFKQSYDAMLGGLFDKQFGLLDDIHENDFQQSLDSYHIMLNELTNNRKNRNMETENIEKSTRVKDFFDILITENDPDTGYPFSDEKIRSLMSEYLTAGYHTTGVAIPFTLFALTQNPDVKTRLQNEIDDVLKGRLPTLEDLSQLDYLTQVVKESLRLYTPGTFCARLVKTDSVRPKTVENFQLKADNTTILYCIPLYHENPSYFVNPKKFDPSRFSRENIKNIKPNTYCPFGFGARICPGERLAMIDIKMMVCMIVQKFDLELAMEMKDVQMEEKFAVMAKNDILIKLTSRNGIKG</sequence>
<dbReference type="EMBL" id="WTPW01001535">
    <property type="protein sequence ID" value="KAF0429783.1"/>
    <property type="molecule type" value="Genomic_DNA"/>
</dbReference>
<evidence type="ECO:0000256" key="8">
    <source>
        <dbReference type="RuleBase" id="RU000461"/>
    </source>
</evidence>
<evidence type="ECO:0000256" key="3">
    <source>
        <dbReference type="ARBA" id="ARBA00022723"/>
    </source>
</evidence>
<dbReference type="OrthoDB" id="1470350at2759"/>